<keyword evidence="7" id="KW-0406">Ion transport</keyword>
<keyword evidence="8 10" id="KW-0472">Membrane</keyword>
<dbReference type="GO" id="GO:0006813">
    <property type="term" value="P:potassium ion transport"/>
    <property type="evidence" value="ECO:0007669"/>
    <property type="project" value="UniProtKB-KW"/>
</dbReference>
<name>A0A6J5X8Y5_PRUAR</name>
<proteinExistence type="inferred from homology"/>
<organism evidence="13 15">
    <name type="scientific">Prunus armeniaca</name>
    <name type="common">Apricot</name>
    <name type="synonym">Armeniaca vulgaris</name>
    <dbReference type="NCBI Taxonomy" id="36596"/>
    <lineage>
        <taxon>Eukaryota</taxon>
        <taxon>Viridiplantae</taxon>
        <taxon>Streptophyta</taxon>
        <taxon>Embryophyta</taxon>
        <taxon>Tracheophyta</taxon>
        <taxon>Spermatophyta</taxon>
        <taxon>Magnoliopsida</taxon>
        <taxon>eudicotyledons</taxon>
        <taxon>Gunneridae</taxon>
        <taxon>Pentapetalae</taxon>
        <taxon>rosids</taxon>
        <taxon>fabids</taxon>
        <taxon>Rosales</taxon>
        <taxon>Rosaceae</taxon>
        <taxon>Amygdaloideae</taxon>
        <taxon>Amygdaleae</taxon>
        <taxon>Prunus</taxon>
    </lineage>
</organism>
<keyword evidence="6 10" id="KW-1133">Transmembrane helix</keyword>
<evidence type="ECO:0000256" key="2">
    <source>
        <dbReference type="ARBA" id="ARBA00022448"/>
    </source>
</evidence>
<sequence length="167" mass="18431">MANFTVLSTFTLIIFCVYGLRPALLWMVRNTSFFSEKYDMDNQICFIMAGVLLFGFISDAYGSHSILGAFMLGAILPKGELKTAITEKVEDFVSKILLPLFFLILGIRTHVVVVFRSTSLQIVMSIVALAFLAKFLVTFVAAIINKMPVTDSLAFGLVMNTKGLLAI</sequence>
<dbReference type="GO" id="GO:0015297">
    <property type="term" value="F:antiporter activity"/>
    <property type="evidence" value="ECO:0007669"/>
    <property type="project" value="InterPro"/>
</dbReference>
<dbReference type="InterPro" id="IPR050794">
    <property type="entry name" value="CPA2_transporter"/>
</dbReference>
<dbReference type="Pfam" id="PF00999">
    <property type="entry name" value="Na_H_Exchanger"/>
    <property type="match status" value="1"/>
</dbReference>
<feature type="domain" description="Cation/H+ exchanger transmembrane" evidence="11">
    <location>
        <begin position="5"/>
        <end position="167"/>
    </location>
</feature>
<evidence type="ECO:0000313" key="15">
    <source>
        <dbReference type="Proteomes" id="UP000507245"/>
    </source>
</evidence>
<evidence type="ECO:0000256" key="8">
    <source>
        <dbReference type="ARBA" id="ARBA00023136"/>
    </source>
</evidence>
<comment type="subcellular location">
    <subcellularLocation>
        <location evidence="1">Membrane</location>
        <topology evidence="1">Multi-pass membrane protein</topology>
    </subcellularLocation>
</comment>
<dbReference type="GO" id="GO:1902600">
    <property type="term" value="P:proton transmembrane transport"/>
    <property type="evidence" value="ECO:0007669"/>
    <property type="project" value="InterPro"/>
</dbReference>
<dbReference type="GO" id="GO:0006885">
    <property type="term" value="P:regulation of pH"/>
    <property type="evidence" value="ECO:0007669"/>
    <property type="project" value="TreeGrafter"/>
</dbReference>
<feature type="transmembrane region" description="Helical" evidence="10">
    <location>
        <begin position="49"/>
        <end position="76"/>
    </location>
</feature>
<evidence type="ECO:0000313" key="14">
    <source>
        <dbReference type="Proteomes" id="UP000507222"/>
    </source>
</evidence>
<dbReference type="EMBL" id="CAEKKB010000004">
    <property type="protein sequence ID" value="CAB4308997.1"/>
    <property type="molecule type" value="Genomic_DNA"/>
</dbReference>
<gene>
    <name evidence="12" type="ORF">CURHAP_LOCUS29934</name>
    <name evidence="13" type="ORF">ORAREDHAP_LOCUS29561</name>
</gene>
<dbReference type="PANTHER" id="PTHR32468:SF74">
    <property type="entry name" value="CATION_H(+) ANTIPORTER 21-RELATED"/>
    <property type="match status" value="1"/>
</dbReference>
<dbReference type="OrthoDB" id="2687058at2759"/>
<keyword evidence="2" id="KW-0813">Transport</keyword>
<evidence type="ECO:0000256" key="6">
    <source>
        <dbReference type="ARBA" id="ARBA00022989"/>
    </source>
</evidence>
<accession>A0A6J5X8Y5</accession>
<dbReference type="Proteomes" id="UP000507245">
    <property type="component" value="Unassembled WGS sequence"/>
</dbReference>
<feature type="transmembrane region" description="Helical" evidence="10">
    <location>
        <begin position="6"/>
        <end position="28"/>
    </location>
</feature>
<dbReference type="PANTHER" id="PTHR32468">
    <property type="entry name" value="CATION/H + ANTIPORTER"/>
    <property type="match status" value="1"/>
</dbReference>
<evidence type="ECO:0000256" key="1">
    <source>
        <dbReference type="ARBA" id="ARBA00004141"/>
    </source>
</evidence>
<reference evidence="15" key="1">
    <citation type="journal article" date="2020" name="Genome Biol.">
        <title>Gamete binning: chromosome-level and haplotype-resolved genome assembly enabled by high-throughput single-cell sequencing of gamete genomes.</title>
        <authorList>
            <person name="Campoy J.A."/>
            <person name="Sun H."/>
            <person name="Goel M."/>
            <person name="Jiao W.-B."/>
            <person name="Folz-Donahue K."/>
            <person name="Wang N."/>
            <person name="Rubio M."/>
            <person name="Liu C."/>
            <person name="Kukat C."/>
            <person name="Ruiz D."/>
            <person name="Huettel B."/>
            <person name="Schneeberger K."/>
        </authorList>
    </citation>
    <scope>NUCLEOTIDE SEQUENCE [LARGE SCALE GENOMIC DNA]</scope>
    <source>
        <strain evidence="15">cv. Rojo Pasion</strain>
    </source>
</reference>
<evidence type="ECO:0000256" key="3">
    <source>
        <dbReference type="ARBA" id="ARBA00022538"/>
    </source>
</evidence>
<evidence type="ECO:0000313" key="13">
    <source>
        <dbReference type="EMBL" id="CAB4308997.1"/>
    </source>
</evidence>
<dbReference type="AlphaFoldDB" id="A0A6J5X8Y5"/>
<dbReference type="EMBL" id="CAEKDK010000004">
    <property type="protein sequence ID" value="CAB4278586.1"/>
    <property type="molecule type" value="Genomic_DNA"/>
</dbReference>
<protein>
    <recommendedName>
        <fullName evidence="11">Cation/H+ exchanger transmembrane domain-containing protein</fullName>
    </recommendedName>
</protein>
<evidence type="ECO:0000256" key="7">
    <source>
        <dbReference type="ARBA" id="ARBA00023065"/>
    </source>
</evidence>
<keyword evidence="4 10" id="KW-0812">Transmembrane</keyword>
<comment type="similarity">
    <text evidence="9">Belongs to the monovalent cation:proton antiporter 2 (CPA2) transporter (TC 2.A.37) family. CHX (TC 2.A.37.4) subfamily.</text>
</comment>
<evidence type="ECO:0000259" key="11">
    <source>
        <dbReference type="Pfam" id="PF00999"/>
    </source>
</evidence>
<evidence type="ECO:0000256" key="4">
    <source>
        <dbReference type="ARBA" id="ARBA00022692"/>
    </source>
</evidence>
<feature type="transmembrane region" description="Helical" evidence="10">
    <location>
        <begin position="96"/>
        <end position="115"/>
    </location>
</feature>
<dbReference type="InterPro" id="IPR006153">
    <property type="entry name" value="Cation/H_exchanger_TM"/>
</dbReference>
<keyword evidence="15" id="KW-1185">Reference proteome</keyword>
<evidence type="ECO:0000256" key="10">
    <source>
        <dbReference type="SAM" id="Phobius"/>
    </source>
</evidence>
<evidence type="ECO:0000256" key="5">
    <source>
        <dbReference type="ARBA" id="ARBA00022958"/>
    </source>
</evidence>
<keyword evidence="3" id="KW-0633">Potassium transport</keyword>
<keyword evidence="5" id="KW-0630">Potassium</keyword>
<dbReference type="InterPro" id="IPR038770">
    <property type="entry name" value="Na+/solute_symporter_sf"/>
</dbReference>
<dbReference type="GO" id="GO:0012505">
    <property type="term" value="C:endomembrane system"/>
    <property type="evidence" value="ECO:0007669"/>
    <property type="project" value="TreeGrafter"/>
</dbReference>
<evidence type="ECO:0000313" key="12">
    <source>
        <dbReference type="EMBL" id="CAB4278586.1"/>
    </source>
</evidence>
<dbReference type="GO" id="GO:0016020">
    <property type="term" value="C:membrane"/>
    <property type="evidence" value="ECO:0007669"/>
    <property type="project" value="UniProtKB-SubCell"/>
</dbReference>
<evidence type="ECO:0000256" key="9">
    <source>
        <dbReference type="ARBA" id="ARBA00038341"/>
    </source>
</evidence>
<dbReference type="Gene3D" id="1.20.1530.20">
    <property type="match status" value="1"/>
</dbReference>
<dbReference type="Proteomes" id="UP000507222">
    <property type="component" value="Unassembled WGS sequence"/>
</dbReference>
<reference evidence="13 14" key="2">
    <citation type="submission" date="2020-05" db="EMBL/GenBank/DDBJ databases">
        <authorList>
            <person name="Campoy J."/>
            <person name="Schneeberger K."/>
            <person name="Spophaly S."/>
        </authorList>
    </citation>
    <scope>NUCLEOTIDE SEQUENCE [LARGE SCALE GENOMIC DNA]</scope>
    <source>
        <strain evidence="13">PruArmRojPasFocal</strain>
    </source>
</reference>
<feature type="transmembrane region" description="Helical" evidence="10">
    <location>
        <begin position="122"/>
        <end position="144"/>
    </location>
</feature>